<dbReference type="SUPFAM" id="SSF103473">
    <property type="entry name" value="MFS general substrate transporter"/>
    <property type="match status" value="1"/>
</dbReference>
<dbReference type="NCBIfam" id="TIGR00879">
    <property type="entry name" value="SP"/>
    <property type="match status" value="1"/>
</dbReference>
<feature type="transmembrane region" description="Helical" evidence="7">
    <location>
        <begin position="92"/>
        <end position="111"/>
    </location>
</feature>
<evidence type="ECO:0000256" key="8">
    <source>
        <dbReference type="SAM" id="SignalP"/>
    </source>
</evidence>
<evidence type="ECO:0000313" key="10">
    <source>
        <dbReference type="EMBL" id="BES89088.1"/>
    </source>
</evidence>
<dbReference type="InterPro" id="IPR003663">
    <property type="entry name" value="Sugar/inositol_transpt"/>
</dbReference>
<evidence type="ECO:0000256" key="1">
    <source>
        <dbReference type="ARBA" id="ARBA00004141"/>
    </source>
</evidence>
<accession>A0ABN7AAP3</accession>
<dbReference type="Gene3D" id="1.20.1250.20">
    <property type="entry name" value="MFS general substrate transporter like domains"/>
    <property type="match status" value="1"/>
</dbReference>
<feature type="transmembrane region" description="Helical" evidence="7">
    <location>
        <begin position="151"/>
        <end position="169"/>
    </location>
</feature>
<feature type="chain" id="PRO_5046496554" evidence="8">
    <location>
        <begin position="25"/>
        <end position="464"/>
    </location>
</feature>
<dbReference type="InterPro" id="IPR036259">
    <property type="entry name" value="MFS_trans_sf"/>
</dbReference>
<dbReference type="Pfam" id="PF00083">
    <property type="entry name" value="Sugar_tr"/>
    <property type="match status" value="1"/>
</dbReference>
<reference evidence="10 11" key="1">
    <citation type="submission" date="2023-09" db="EMBL/GenBank/DDBJ databases">
        <title>Nesidiocoris tenuis whole genome shotgun sequence.</title>
        <authorList>
            <person name="Shibata T."/>
            <person name="Shimoda M."/>
            <person name="Kobayashi T."/>
            <person name="Uehara T."/>
        </authorList>
    </citation>
    <scope>NUCLEOTIDE SEQUENCE [LARGE SCALE GENOMIC DNA]</scope>
    <source>
        <strain evidence="10 11">Japan</strain>
    </source>
</reference>
<proteinExistence type="inferred from homology"/>
<keyword evidence="8" id="KW-0732">Signal</keyword>
<dbReference type="InterPro" id="IPR020846">
    <property type="entry name" value="MFS_dom"/>
</dbReference>
<dbReference type="PROSITE" id="PS00217">
    <property type="entry name" value="SUGAR_TRANSPORT_2"/>
    <property type="match status" value="1"/>
</dbReference>
<name>A0ABN7AAP3_9HEMI</name>
<dbReference type="PROSITE" id="PS00216">
    <property type="entry name" value="SUGAR_TRANSPORT_1"/>
    <property type="match status" value="1"/>
</dbReference>
<organism evidence="10 11">
    <name type="scientific">Nesidiocoris tenuis</name>
    <dbReference type="NCBI Taxonomy" id="355587"/>
    <lineage>
        <taxon>Eukaryota</taxon>
        <taxon>Metazoa</taxon>
        <taxon>Ecdysozoa</taxon>
        <taxon>Arthropoda</taxon>
        <taxon>Hexapoda</taxon>
        <taxon>Insecta</taxon>
        <taxon>Pterygota</taxon>
        <taxon>Neoptera</taxon>
        <taxon>Paraneoptera</taxon>
        <taxon>Hemiptera</taxon>
        <taxon>Heteroptera</taxon>
        <taxon>Panheteroptera</taxon>
        <taxon>Cimicomorpha</taxon>
        <taxon>Miridae</taxon>
        <taxon>Dicyphina</taxon>
        <taxon>Nesidiocoris</taxon>
    </lineage>
</organism>
<keyword evidence="5 7" id="KW-0472">Membrane</keyword>
<feature type="transmembrane region" description="Helical" evidence="7">
    <location>
        <begin position="398"/>
        <end position="418"/>
    </location>
</feature>
<keyword evidence="11" id="KW-1185">Reference proteome</keyword>
<evidence type="ECO:0000256" key="3">
    <source>
        <dbReference type="ARBA" id="ARBA00022692"/>
    </source>
</evidence>
<dbReference type="InterPro" id="IPR005829">
    <property type="entry name" value="Sugar_transporter_CS"/>
</dbReference>
<comment type="subcellular location">
    <subcellularLocation>
        <location evidence="1">Membrane</location>
        <topology evidence="1">Multi-pass membrane protein</topology>
    </subcellularLocation>
</comment>
<dbReference type="PANTHER" id="PTHR23503:SF8">
    <property type="entry name" value="FACILITATED GLUCOSE TRANSPORTER PROTEIN 1"/>
    <property type="match status" value="1"/>
</dbReference>
<evidence type="ECO:0000313" key="11">
    <source>
        <dbReference type="Proteomes" id="UP001307889"/>
    </source>
</evidence>
<feature type="transmembrane region" description="Helical" evidence="7">
    <location>
        <begin position="58"/>
        <end position="80"/>
    </location>
</feature>
<feature type="transmembrane region" description="Helical" evidence="7">
    <location>
        <begin position="424"/>
        <end position="446"/>
    </location>
</feature>
<evidence type="ECO:0000256" key="7">
    <source>
        <dbReference type="SAM" id="Phobius"/>
    </source>
</evidence>
<evidence type="ECO:0000256" key="6">
    <source>
        <dbReference type="RuleBase" id="RU003346"/>
    </source>
</evidence>
<evidence type="ECO:0000256" key="5">
    <source>
        <dbReference type="ARBA" id="ARBA00023136"/>
    </source>
</evidence>
<evidence type="ECO:0000256" key="4">
    <source>
        <dbReference type="ARBA" id="ARBA00022989"/>
    </source>
</evidence>
<dbReference type="EMBL" id="AP028909">
    <property type="protein sequence ID" value="BES89088.1"/>
    <property type="molecule type" value="Genomic_DNA"/>
</dbReference>
<feature type="signal peptide" evidence="8">
    <location>
        <begin position="1"/>
        <end position="24"/>
    </location>
</feature>
<dbReference type="PROSITE" id="PS50850">
    <property type="entry name" value="MFS"/>
    <property type="match status" value="1"/>
</dbReference>
<feature type="transmembrane region" description="Helical" evidence="7">
    <location>
        <begin position="266"/>
        <end position="287"/>
    </location>
</feature>
<feature type="transmembrane region" description="Helical" evidence="7">
    <location>
        <begin position="331"/>
        <end position="354"/>
    </location>
</feature>
<feature type="transmembrane region" description="Helical" evidence="7">
    <location>
        <begin position="302"/>
        <end position="324"/>
    </location>
</feature>
<keyword evidence="2 6" id="KW-0813">Transport</keyword>
<dbReference type="InterPro" id="IPR005828">
    <property type="entry name" value="MFS_sugar_transport-like"/>
</dbReference>
<evidence type="ECO:0000256" key="2">
    <source>
        <dbReference type="ARBA" id="ARBA00022448"/>
    </source>
</evidence>
<feature type="transmembrane region" description="Helical" evidence="7">
    <location>
        <begin position="360"/>
        <end position="386"/>
    </location>
</feature>
<feature type="transmembrane region" description="Helical" evidence="7">
    <location>
        <begin position="181"/>
        <end position="200"/>
    </location>
</feature>
<dbReference type="PRINTS" id="PR00171">
    <property type="entry name" value="SUGRTRNSPORT"/>
</dbReference>
<feature type="domain" description="Major facilitator superfamily (MFS) profile" evidence="9">
    <location>
        <begin position="16"/>
        <end position="452"/>
    </location>
</feature>
<comment type="similarity">
    <text evidence="6">Belongs to the major facilitator superfamily. Sugar transporter (TC 2.A.1.1) family.</text>
</comment>
<gene>
    <name evidence="10" type="ORF">NTJ_01895</name>
</gene>
<sequence length="464" mass="50731">MEGKLKSMTCVLVWAVLASSIGSGFQHGYNTGVLNAPQKVIETWMNETWHMDDSELTIIWSTTTSIMCIGGIIGGALTSLLSNWVGRRKTLILNNFIAAAAGIIMGGSKYINQPWMLILGRFIIGINAGLNAGVGPMYLSEISPMGLRGAIGSMYQLVITISILIAQVVSINKALGTDTLWPILLFLILIPAAYQILGMLTSPESPKYLLEKDEHVKALSESVRLFGDEGGPINLEHIKNEIEDARSLPNVTMRDMIYVAKYRRPLIIMCLLMGAQQMSGINAVIYYSTQIFKTADLSEENAQIATIGVGLVNVITTIFSVFLVEMVGRKPLLIIGFAGMTVDLTLLLICLYYVETNTALAYTAVVLVYLFIILFAIGAGSIPWIMGSELFATAARPLGLSVAVPANWFFNFIVGLIFLPLQKIMGPAVFLIFIVSQALATVYFLVRIPETKNRPIDEITALFE</sequence>
<dbReference type="InterPro" id="IPR045263">
    <property type="entry name" value="GLUT"/>
</dbReference>
<keyword evidence="3 7" id="KW-0812">Transmembrane</keyword>
<dbReference type="PANTHER" id="PTHR23503">
    <property type="entry name" value="SOLUTE CARRIER FAMILY 2"/>
    <property type="match status" value="1"/>
</dbReference>
<keyword evidence="4 7" id="KW-1133">Transmembrane helix</keyword>
<protein>
    <submittedName>
        <fullName evidence="10">Transporter</fullName>
    </submittedName>
</protein>
<feature type="transmembrane region" description="Helical" evidence="7">
    <location>
        <begin position="117"/>
        <end position="139"/>
    </location>
</feature>
<dbReference type="Proteomes" id="UP001307889">
    <property type="component" value="Chromosome 1"/>
</dbReference>
<evidence type="ECO:0000259" key="9">
    <source>
        <dbReference type="PROSITE" id="PS50850"/>
    </source>
</evidence>